<gene>
    <name evidence="1" type="ORF">BRYFOR_08008</name>
</gene>
<dbReference type="Pfam" id="PF13958">
    <property type="entry name" value="ToxN_toxin"/>
    <property type="match status" value="1"/>
</dbReference>
<dbReference type="Gene3D" id="3.10.129.130">
    <property type="match status" value="1"/>
</dbReference>
<reference evidence="1" key="1">
    <citation type="submission" date="2009-07" db="EMBL/GenBank/DDBJ databases">
        <authorList>
            <person name="Weinstock G."/>
            <person name="Sodergren E."/>
            <person name="Clifton S."/>
            <person name="Fulton L."/>
            <person name="Fulton B."/>
            <person name="Courtney L."/>
            <person name="Fronick C."/>
            <person name="Harrison M."/>
            <person name="Strong C."/>
            <person name="Farmer C."/>
            <person name="Delahaunty K."/>
            <person name="Markovic C."/>
            <person name="Hall O."/>
            <person name="Minx P."/>
            <person name="Tomlinson C."/>
            <person name="Mitreva M."/>
            <person name="Nelson J."/>
            <person name="Hou S."/>
            <person name="Wollam A."/>
            <person name="Pepin K.H."/>
            <person name="Johnson M."/>
            <person name="Bhonagiri V."/>
            <person name="Nash W.E."/>
            <person name="Warren W."/>
            <person name="Chinwalla A."/>
            <person name="Mardis E.R."/>
            <person name="Wilson R.K."/>
        </authorList>
    </citation>
    <scope>NUCLEOTIDE SEQUENCE [LARGE SCALE GENOMIC DNA]</scope>
    <source>
        <strain evidence="1">DSM 14469</strain>
    </source>
</reference>
<accession>C6LH98</accession>
<evidence type="ECO:0000313" key="1">
    <source>
        <dbReference type="EMBL" id="EET59885.1"/>
    </source>
</evidence>
<dbReference type="eggNOG" id="ENOG503324K">
    <property type="taxonomic scope" value="Bacteria"/>
</dbReference>
<dbReference type="GO" id="GO:0003723">
    <property type="term" value="F:RNA binding"/>
    <property type="evidence" value="ECO:0007669"/>
    <property type="project" value="InterPro"/>
</dbReference>
<dbReference type="STRING" id="168384.SAMN05660368_00758"/>
<evidence type="ECO:0008006" key="3">
    <source>
        <dbReference type="Google" id="ProtNLM"/>
    </source>
</evidence>
<dbReference type="RefSeq" id="WP_006862794.1">
    <property type="nucleotide sequence ID" value="NZ_ACCL02000014.1"/>
</dbReference>
<evidence type="ECO:0000313" key="2">
    <source>
        <dbReference type="Proteomes" id="UP000005561"/>
    </source>
</evidence>
<dbReference type="AlphaFoldDB" id="C6LH98"/>
<proteinExistence type="predicted"/>
<dbReference type="EMBL" id="ACCL02000014">
    <property type="protein sequence ID" value="EET59885.1"/>
    <property type="molecule type" value="Genomic_DNA"/>
</dbReference>
<dbReference type="GO" id="GO:0004521">
    <property type="term" value="F:RNA endonuclease activity"/>
    <property type="evidence" value="ECO:0007669"/>
    <property type="project" value="InterPro"/>
</dbReference>
<protein>
    <recommendedName>
        <fullName evidence="3">Type III toxin-antitoxin system ToxN/AbiQ family toxin</fullName>
    </recommendedName>
</protein>
<organism evidence="1 2">
    <name type="scientific">Marvinbryantia formatexigens DSM 14469</name>
    <dbReference type="NCBI Taxonomy" id="478749"/>
    <lineage>
        <taxon>Bacteria</taxon>
        <taxon>Bacillati</taxon>
        <taxon>Bacillota</taxon>
        <taxon>Clostridia</taxon>
        <taxon>Lachnospirales</taxon>
        <taxon>Lachnospiraceae</taxon>
        <taxon>Marvinbryantia</taxon>
    </lineage>
</organism>
<sequence>MINEFKIYSISDRYVDFLRQKVPNVYSNKENHRTHTRKYIGICLKIEEFCYYIPMSSPKESDYQVAGQNRVIRKSIVPIMRIVVKNSQGVKELKGTLRISHMIPVPEKELKLYDIDSETDLRYRDLIQDEIIFIRKYKDKIASNAKLLYKQKQEGDITAGYVKSALDYKVLEELCKEYSLRE</sequence>
<keyword evidence="2" id="KW-1185">Reference proteome</keyword>
<dbReference type="OrthoDB" id="1655812at2"/>
<comment type="caution">
    <text evidence="1">The sequence shown here is derived from an EMBL/GenBank/DDBJ whole genome shotgun (WGS) entry which is preliminary data.</text>
</comment>
<dbReference type="InterPro" id="IPR025911">
    <property type="entry name" value="ToxN/AbiQ_toxin"/>
</dbReference>
<name>C6LH98_9FIRM</name>
<dbReference type="Proteomes" id="UP000005561">
    <property type="component" value="Unassembled WGS sequence"/>
</dbReference>
<dbReference type="InterPro" id="IPR053735">
    <property type="entry name" value="Type_III_TA_endoRNase"/>
</dbReference>